<sequence length="569" mass="61646">MNQRRVVEMEVTHQQSTSCFSPFSPFLQEITNTNVLGHENKENIPPALFGKSQNEGGSGCKSGWKNGGITQLLNNSLNSCCCTPVTNRQRAHHTGLTPGNKCAAGPRGVSALFSTNTNIADISLITESDAGDLKESNFFITPVKRWDGAGAGATTNAAHTAATPCFRQGKLCELFHESFSLPLPVSTPNVSVESTLLPRSVLLESDDDDSVKEVQTIKKPCVSEAPRSVVPRQLDLRPSQEDPSQQRPVEGQKAFPASASMHGNAHPAPQHHAVQHSGPPPAYPRHERRQNVTRVMGKTASLIAVGGRRVPIDKLHLLLRPATSEGKTGAKVNDSTTGGKGSVSSSAFDPISPAPLAPSLRPTPTAVKSVKVVAPPAAAPAPLTRRSLPVHQHCDYVILEFARGVVMRLQVDSPQPLPVIGRRYLAAIKSSRSPYDNVAYEDAGVCVYLQRHHGDANTTSGPVQRSALYDGTIIREVGEHIAADAARLQELTKACNNAIVECRKQFRFLNLPFELVDVCYTFDRSICIVYYNIQPQEGTSSQPNVSRLLRMLQFNLRTKVFLKGITSGE</sequence>
<feature type="compositionally biased region" description="Low complexity" evidence="1">
    <location>
        <begin position="265"/>
        <end position="276"/>
    </location>
</feature>
<dbReference type="EMBL" id="JABDHM010000001">
    <property type="protein sequence ID" value="KAF5226775.1"/>
    <property type="molecule type" value="Genomic_DNA"/>
</dbReference>
<dbReference type="VEuPathDB" id="TriTrypDB:BCY84_00967"/>
<evidence type="ECO:0000313" key="3">
    <source>
        <dbReference type="EMBL" id="KAF5226775.1"/>
    </source>
</evidence>
<evidence type="ECO:0000313" key="4">
    <source>
        <dbReference type="Proteomes" id="UP000583944"/>
    </source>
</evidence>
<dbReference type="PROSITE" id="PS51411">
    <property type="entry name" value="PSP1_C"/>
    <property type="match status" value="1"/>
</dbReference>
<gene>
    <name evidence="3" type="ORF">ECC02_000276</name>
</gene>
<feature type="domain" description="PSP1 C-terminal" evidence="2">
    <location>
        <begin position="471"/>
        <end position="565"/>
    </location>
</feature>
<dbReference type="VEuPathDB" id="TriTrypDB:ECC02_000276"/>
<dbReference type="Proteomes" id="UP000583944">
    <property type="component" value="Unassembled WGS sequence"/>
</dbReference>
<evidence type="ECO:0000256" key="1">
    <source>
        <dbReference type="SAM" id="MobiDB-lite"/>
    </source>
</evidence>
<dbReference type="InterPro" id="IPR007557">
    <property type="entry name" value="PSP1_C"/>
</dbReference>
<protein>
    <recommendedName>
        <fullName evidence="2">PSP1 C-terminal domain-containing protein</fullName>
    </recommendedName>
</protein>
<comment type="caution">
    <text evidence="3">The sequence shown here is derived from an EMBL/GenBank/DDBJ whole genome shotgun (WGS) entry which is preliminary data.</text>
</comment>
<dbReference type="Pfam" id="PF04468">
    <property type="entry name" value="PSP1"/>
    <property type="match status" value="1"/>
</dbReference>
<accession>A0A7J6YJ86</accession>
<proteinExistence type="predicted"/>
<evidence type="ECO:0000259" key="2">
    <source>
        <dbReference type="PROSITE" id="PS51411"/>
    </source>
</evidence>
<name>A0A7J6YJ86_TRYCR</name>
<organism evidence="3 4">
    <name type="scientific">Trypanosoma cruzi</name>
    <dbReference type="NCBI Taxonomy" id="5693"/>
    <lineage>
        <taxon>Eukaryota</taxon>
        <taxon>Discoba</taxon>
        <taxon>Euglenozoa</taxon>
        <taxon>Kinetoplastea</taxon>
        <taxon>Metakinetoplastina</taxon>
        <taxon>Trypanosomatida</taxon>
        <taxon>Trypanosomatidae</taxon>
        <taxon>Trypanosoma</taxon>
        <taxon>Schizotrypanum</taxon>
    </lineage>
</organism>
<feature type="region of interest" description="Disordered" evidence="1">
    <location>
        <begin position="325"/>
        <end position="347"/>
    </location>
</feature>
<reference evidence="3 4" key="1">
    <citation type="journal article" date="2019" name="Genome Biol. Evol.">
        <title>Nanopore Sequencing Significantly Improves Genome Assembly of the Protozoan Parasite Trypanosoma cruzi.</title>
        <authorList>
            <person name="Diaz-Viraque F."/>
            <person name="Pita S."/>
            <person name="Greif G."/>
            <person name="de Souza R.C.M."/>
            <person name="Iraola G."/>
            <person name="Robello C."/>
        </authorList>
    </citation>
    <scope>NUCLEOTIDE SEQUENCE [LARGE SCALE GENOMIC DNA]</scope>
    <source>
        <strain evidence="3 4">Berenice</strain>
    </source>
</reference>
<dbReference type="AlphaFoldDB" id="A0A7J6YJ86"/>
<feature type="region of interest" description="Disordered" evidence="1">
    <location>
        <begin position="223"/>
        <end position="286"/>
    </location>
</feature>